<dbReference type="PROSITE" id="PS01189">
    <property type="entry name" value="RIBOSOMAL_S12E"/>
    <property type="match status" value="1"/>
</dbReference>
<feature type="compositionally biased region" description="Polar residues" evidence="6">
    <location>
        <begin position="162"/>
        <end position="180"/>
    </location>
</feature>
<feature type="compositionally biased region" description="Polar residues" evidence="6">
    <location>
        <begin position="1326"/>
        <end position="1335"/>
    </location>
</feature>
<feature type="compositionally biased region" description="Polar residues" evidence="6">
    <location>
        <begin position="846"/>
        <end position="855"/>
    </location>
</feature>
<keyword evidence="4" id="KW-0040">ANK repeat</keyword>
<dbReference type="Gene3D" id="1.25.40.20">
    <property type="entry name" value="Ankyrin repeat-containing domain"/>
    <property type="match status" value="2"/>
</dbReference>
<feature type="compositionally biased region" description="Basic and acidic residues" evidence="6">
    <location>
        <begin position="44"/>
        <end position="55"/>
    </location>
</feature>
<dbReference type="Pfam" id="PF24521">
    <property type="entry name" value="Ank_KRIT1"/>
    <property type="match status" value="1"/>
</dbReference>
<dbReference type="InterPro" id="IPR004038">
    <property type="entry name" value="Ribosomal_eL8/eL30/eS12/Gad45"/>
</dbReference>
<feature type="compositionally biased region" description="Gly residues" evidence="6">
    <location>
        <begin position="1297"/>
        <end position="1306"/>
    </location>
</feature>
<organism evidence="10 11">
    <name type="scientific">Aspergillus indologenus CBS 114.80</name>
    <dbReference type="NCBI Taxonomy" id="1450541"/>
    <lineage>
        <taxon>Eukaryota</taxon>
        <taxon>Fungi</taxon>
        <taxon>Dikarya</taxon>
        <taxon>Ascomycota</taxon>
        <taxon>Pezizomycotina</taxon>
        <taxon>Eurotiomycetes</taxon>
        <taxon>Eurotiomycetidae</taxon>
        <taxon>Eurotiales</taxon>
        <taxon>Aspergillaceae</taxon>
        <taxon>Aspergillus</taxon>
        <taxon>Aspergillus subgen. Circumdati</taxon>
    </lineage>
</organism>
<dbReference type="GO" id="GO:0015935">
    <property type="term" value="C:small ribosomal subunit"/>
    <property type="evidence" value="ECO:0007669"/>
    <property type="project" value="UniProtKB-ARBA"/>
</dbReference>
<dbReference type="InterPro" id="IPR002110">
    <property type="entry name" value="Ankyrin_rpt"/>
</dbReference>
<keyword evidence="11" id="KW-1185">Reference proteome</keyword>
<proteinExistence type="inferred from homology"/>
<dbReference type="PRINTS" id="PR00972">
    <property type="entry name" value="RIBSOMALS12E"/>
</dbReference>
<feature type="compositionally biased region" description="Basic and acidic residues" evidence="6">
    <location>
        <begin position="658"/>
        <end position="674"/>
    </location>
</feature>
<evidence type="ECO:0000256" key="4">
    <source>
        <dbReference type="PROSITE-ProRule" id="PRU00023"/>
    </source>
</evidence>
<feature type="region of interest" description="Disordered" evidence="6">
    <location>
        <begin position="1005"/>
        <end position="1069"/>
    </location>
</feature>
<feature type="region of interest" description="Disordered" evidence="6">
    <location>
        <begin position="646"/>
        <end position="961"/>
    </location>
</feature>
<dbReference type="InterPro" id="IPR047860">
    <property type="entry name" value="Ribosomal_eS12_CS"/>
</dbReference>
<feature type="compositionally biased region" description="Low complexity" evidence="6">
    <location>
        <begin position="275"/>
        <end position="287"/>
    </location>
</feature>
<protein>
    <recommendedName>
        <fullName evidence="5">40S ribosomal protein S12</fullName>
    </recommendedName>
</protein>
<feature type="domain" description="Ribosomal protein eL8/eL30/eS12/Gadd45" evidence="7">
    <location>
        <begin position="1391"/>
        <end position="1484"/>
    </location>
</feature>
<dbReference type="PROSITE" id="PS50297">
    <property type="entry name" value="ANK_REP_REGION"/>
    <property type="match status" value="2"/>
</dbReference>
<feature type="compositionally biased region" description="Basic and acidic residues" evidence="6">
    <location>
        <begin position="689"/>
        <end position="715"/>
    </location>
</feature>
<dbReference type="InterPro" id="IPR036770">
    <property type="entry name" value="Ankyrin_rpt-contain_sf"/>
</dbReference>
<feature type="region of interest" description="Disordered" evidence="6">
    <location>
        <begin position="1290"/>
        <end position="1367"/>
    </location>
</feature>
<evidence type="ECO:0000259" key="7">
    <source>
        <dbReference type="Pfam" id="PF01248"/>
    </source>
</evidence>
<comment type="similarity">
    <text evidence="1 5">Belongs to the eukaryotic ribosomal protein eS12 family.</text>
</comment>
<dbReference type="PANTHER" id="PTHR11843">
    <property type="entry name" value="40S RIBOSOMAL PROTEIN S12"/>
    <property type="match status" value="1"/>
</dbReference>
<evidence type="ECO:0000256" key="2">
    <source>
        <dbReference type="ARBA" id="ARBA00022980"/>
    </source>
</evidence>
<feature type="compositionally biased region" description="Basic and acidic residues" evidence="6">
    <location>
        <begin position="439"/>
        <end position="453"/>
    </location>
</feature>
<dbReference type="Pfam" id="PF24513">
    <property type="entry name" value="DUF7593"/>
    <property type="match status" value="1"/>
</dbReference>
<dbReference type="InterPro" id="IPR056015">
    <property type="entry name" value="DUF7593"/>
</dbReference>
<evidence type="ECO:0000256" key="6">
    <source>
        <dbReference type="SAM" id="MobiDB-lite"/>
    </source>
</evidence>
<dbReference type="SUPFAM" id="SSF48403">
    <property type="entry name" value="Ankyrin repeat"/>
    <property type="match status" value="1"/>
</dbReference>
<feature type="compositionally biased region" description="Basic and acidic residues" evidence="6">
    <location>
        <begin position="860"/>
        <end position="909"/>
    </location>
</feature>
<feature type="repeat" description="ANK" evidence="4">
    <location>
        <begin position="350"/>
        <end position="382"/>
    </location>
</feature>
<dbReference type="Gene3D" id="3.30.1330.30">
    <property type="match status" value="1"/>
</dbReference>
<gene>
    <name evidence="10" type="ORF">BP00DRAFT_417796</name>
</gene>
<sequence>MSDVEAVSSLPASLDAGQNGLAAKVNHQSTSGPLSPKRALSPVPRREYRPLKEVDPAVGDSDGPPSPKADSEAETIIQSGRESLSPEKRRKYIKHEPKRRDDGNDHADVAESDLPPNDLKVRKRKLVDGDVVSERDRHVRPTSPLRRTGSPPHVKVEKTDEPQSVSSRLESSHPASSAPRTSRKRSFSESVDGEGDARRNARPHHPAPSRDRKRRELNGVMLPRPASIDRSISPVRSHKRTASGHQLGSDLQRKRKAPTPLLPGVQRQSSEDRQSVSSSTSGSPMPSAHIRKVASVDGASASPARPTGHKKQRDQNGRTRLARACAAQELEAAIARHAERPEDLNVADNAGNTPLQIAALEGCASIVKFLLEAGCEVETRNIDRDTPLIDAVENGHLDVVKLLLQAGANPRSVNAEGDEPSDLIPSDSEDYDEIRRVLEEAKAHPRPSRRSEEQTGSGTRETSSRRVTVASPRESPPVNGQRSPPYFASTNKRKSVRSEATRNDLLWTKATPENLQAFAAKGDIAGVANILNVGQRADAESMIAAAKGGHDEVLSLLLGMGDADPDPDPVQGGSHKFGYNTPMLAAIGRGNLPVIKLLLDQPSFNPSRRLYKDRTYFELSRERRADNWEEEYDLLRDAYDNYVRNRKQRKSDISSPRRVRDKDRESKRSGRKESPSPGGKHRKQLGSPVRRDSSKDAPMKERKREGMVHTKEKPGPPRPKVGHVATSDHDGPRSDIPRSKVVSTKDGDSSRGEEPPKRRRLIAGRPPDRDRRRPSIPSSDSMSGREEAPKSRPDHSEIVTSKPGPPSVKRGRSSVSPERPRSRGSEADRNPREVLKKKRRVLSEDGTPNITNGNPKRSHPAVEDLKLPRRKDDSHLAPQPRRDQSRERDFSAKPVERKQVKEEQEKPDTLELEDIPMDDSISLAQAEAEAAELREKQAQEKRAQEKQAQEKQAQEKLAQEKQAQEKLLQEKLAQEKLAQEKLAQEKLAQEKLAQEKLAQEKIAQEKLAQEKHAQEKQAREEEEARLAAEAEKARLEKEEQERAAREARIAQEKAAEKAAEEERKRKEEAEQRRIKQAEEERQKRLEQERQRLAKLRKEQEEQEQRRRDALPSRLRVAANLVGSNDPQAKSHAWLRKFMPVVTAETRQLDPSCASEVAEDRWIPNYLVAPLLATNDLQLSQYASWEKRIATPTQRTNLWRVTRRMLVQADEIEFLSSSFGQIMQRDSEARPKYFDMEHVFWLKLSDFMDLVPHIPHLHGLDIQLLKMHIDQEPKMQPAFEMPQANGHISGPHIEEGPGLLGGNGLTNGYGHSRPRHTFRRERRKIGRTTTTTSLYKNNHLELFEDNPTDQSNYTTYKMSDGEETQSNPPVAADEVEVSADAGAGGQMSVLDALKGVLRISLIHDGLARGLREAAKALDRRQAHMCVLNEGCEEEAYKKLVVALCSEHKIPLIKVPDGKLLGEWVGLCQLDREGNARKVVNCSCVVVKDWGEESQERSVLLNYFQTEQ</sequence>
<dbReference type="SMART" id="SM00248">
    <property type="entry name" value="ANK"/>
    <property type="match status" value="4"/>
</dbReference>
<feature type="compositionally biased region" description="Basic and acidic residues" evidence="6">
    <location>
        <begin position="208"/>
        <end position="217"/>
    </location>
</feature>
<feature type="compositionally biased region" description="Polar residues" evidence="6">
    <location>
        <begin position="1347"/>
        <end position="1356"/>
    </location>
</feature>
<dbReference type="GO" id="GO:0022626">
    <property type="term" value="C:cytosolic ribosome"/>
    <property type="evidence" value="ECO:0007669"/>
    <property type="project" value="UniProtKB-ARBA"/>
</dbReference>
<accession>A0A2V5HW89</accession>
<reference evidence="10 11" key="1">
    <citation type="submission" date="2018-02" db="EMBL/GenBank/DDBJ databases">
        <title>The genomes of Aspergillus section Nigri reveals drivers in fungal speciation.</title>
        <authorList>
            <consortium name="DOE Joint Genome Institute"/>
            <person name="Vesth T.C."/>
            <person name="Nybo J."/>
            <person name="Theobald S."/>
            <person name="Brandl J."/>
            <person name="Frisvad J.C."/>
            <person name="Nielsen K.F."/>
            <person name="Lyhne E.K."/>
            <person name="Kogle M.E."/>
            <person name="Kuo A."/>
            <person name="Riley R."/>
            <person name="Clum A."/>
            <person name="Nolan M."/>
            <person name="Lipzen A."/>
            <person name="Salamov A."/>
            <person name="Henrissat B."/>
            <person name="Wiebenga A."/>
            <person name="De vries R.P."/>
            <person name="Grigoriev I.V."/>
            <person name="Mortensen U.H."/>
            <person name="Andersen M.R."/>
            <person name="Baker S.E."/>
        </authorList>
    </citation>
    <scope>NUCLEOTIDE SEQUENCE [LARGE SCALE GENOMIC DNA]</scope>
    <source>
        <strain evidence="10 11">CBS 114.80</strain>
    </source>
</reference>
<feature type="region of interest" description="Disordered" evidence="6">
    <location>
        <begin position="19"/>
        <end position="320"/>
    </location>
</feature>
<dbReference type="InterPro" id="IPR000530">
    <property type="entry name" value="Ribosomal_eS12"/>
</dbReference>
<keyword evidence="3 5" id="KW-0687">Ribonucleoprotein</keyword>
<dbReference type="FunFam" id="3.30.1330.30:FF:000005">
    <property type="entry name" value="40S ribosomal protein S12"/>
    <property type="match status" value="1"/>
</dbReference>
<feature type="compositionally biased region" description="Basic and acidic residues" evidence="6">
    <location>
        <begin position="783"/>
        <end position="797"/>
    </location>
</feature>
<feature type="region of interest" description="Disordered" evidence="6">
    <location>
        <begin position="439"/>
        <end position="499"/>
    </location>
</feature>
<dbReference type="InterPro" id="IPR056485">
    <property type="entry name" value="ARM_KRIT1"/>
</dbReference>
<evidence type="ECO:0000259" key="8">
    <source>
        <dbReference type="Pfam" id="PF24513"/>
    </source>
</evidence>
<feature type="domain" description="DUF7593" evidence="8">
    <location>
        <begin position="1106"/>
        <end position="1255"/>
    </location>
</feature>
<evidence type="ECO:0000259" key="9">
    <source>
        <dbReference type="Pfam" id="PF24521"/>
    </source>
</evidence>
<feature type="domain" description="KRIT1 ARM-repeats" evidence="9">
    <location>
        <begin position="494"/>
        <end position="643"/>
    </location>
</feature>
<evidence type="ECO:0000313" key="11">
    <source>
        <dbReference type="Proteomes" id="UP000248817"/>
    </source>
</evidence>
<dbReference type="PROSITE" id="PS50088">
    <property type="entry name" value="ANK_REPEAT"/>
    <property type="match status" value="2"/>
</dbReference>
<feature type="compositionally biased region" description="Basic and acidic residues" evidence="6">
    <location>
        <begin position="94"/>
        <end position="109"/>
    </location>
</feature>
<feature type="repeat" description="ANK" evidence="4">
    <location>
        <begin position="383"/>
        <end position="415"/>
    </location>
</feature>
<dbReference type="GO" id="GO:0006412">
    <property type="term" value="P:translation"/>
    <property type="evidence" value="ECO:0007669"/>
    <property type="project" value="InterPro"/>
</dbReference>
<feature type="compositionally biased region" description="Basic and acidic residues" evidence="6">
    <location>
        <begin position="726"/>
        <end position="756"/>
    </location>
</feature>
<name>A0A2V5HW89_9EURO</name>
<evidence type="ECO:0000256" key="1">
    <source>
        <dbReference type="ARBA" id="ARBA00005824"/>
    </source>
</evidence>
<feature type="compositionally biased region" description="Basic and acidic residues" evidence="6">
    <location>
        <begin position="818"/>
        <end position="834"/>
    </location>
</feature>
<dbReference type="Pfam" id="PF12796">
    <property type="entry name" value="Ank_2"/>
    <property type="match status" value="1"/>
</dbReference>
<feature type="compositionally biased region" description="Basic and acidic residues" evidence="6">
    <location>
        <begin position="126"/>
        <end position="139"/>
    </location>
</feature>
<dbReference type="EMBL" id="KZ825542">
    <property type="protein sequence ID" value="PYI28739.1"/>
    <property type="molecule type" value="Genomic_DNA"/>
</dbReference>
<feature type="compositionally biased region" description="Basic residues" evidence="6">
    <location>
        <begin position="1311"/>
        <end position="1325"/>
    </location>
</feature>
<dbReference type="Pfam" id="PF01248">
    <property type="entry name" value="Ribosomal_L7Ae"/>
    <property type="match status" value="1"/>
</dbReference>
<keyword evidence="2 5" id="KW-0689">Ribosomal protein</keyword>
<feature type="compositionally biased region" description="Basic and acidic residues" evidence="6">
    <location>
        <begin position="931"/>
        <end position="961"/>
    </location>
</feature>
<dbReference type="SUPFAM" id="SSF55315">
    <property type="entry name" value="L30e-like"/>
    <property type="match status" value="1"/>
</dbReference>
<dbReference type="GO" id="GO:0003735">
    <property type="term" value="F:structural constituent of ribosome"/>
    <property type="evidence" value="ECO:0007669"/>
    <property type="project" value="InterPro"/>
</dbReference>
<dbReference type="Proteomes" id="UP000248817">
    <property type="component" value="Unassembled WGS sequence"/>
</dbReference>
<evidence type="ECO:0000313" key="10">
    <source>
        <dbReference type="EMBL" id="PYI28739.1"/>
    </source>
</evidence>
<evidence type="ECO:0000256" key="5">
    <source>
        <dbReference type="RuleBase" id="RU000670"/>
    </source>
</evidence>
<evidence type="ECO:0000256" key="3">
    <source>
        <dbReference type="ARBA" id="ARBA00023274"/>
    </source>
</evidence>
<dbReference type="InterPro" id="IPR029064">
    <property type="entry name" value="Ribosomal_eL30-like_sf"/>
</dbReference>